<protein>
    <submittedName>
        <fullName evidence="4">CAAX amino protease-like protein</fullName>
    </submittedName>
</protein>
<keyword evidence="4" id="KW-0378">Hydrolase</keyword>
<feature type="domain" description="CAAX prenyl protease 2/Lysostaphin resistance protein A-like" evidence="3">
    <location>
        <begin position="149"/>
        <end position="236"/>
    </location>
</feature>
<feature type="transmembrane region" description="Helical" evidence="2">
    <location>
        <begin position="202"/>
        <end position="219"/>
    </location>
</feature>
<evidence type="ECO:0000313" key="5">
    <source>
        <dbReference type="Proteomes" id="UP000198604"/>
    </source>
</evidence>
<dbReference type="InterPro" id="IPR003675">
    <property type="entry name" value="Rce1/LyrA-like_dom"/>
</dbReference>
<keyword evidence="2" id="KW-1133">Transmembrane helix</keyword>
<feature type="transmembrane region" description="Helical" evidence="2">
    <location>
        <begin position="226"/>
        <end position="244"/>
    </location>
</feature>
<dbReference type="PANTHER" id="PTHR36435:SF1">
    <property type="entry name" value="CAAX AMINO TERMINAL PROTEASE FAMILY PROTEIN"/>
    <property type="match status" value="1"/>
</dbReference>
<dbReference type="EMBL" id="CTEN01000001">
    <property type="protein sequence ID" value="CQR24133.1"/>
    <property type="molecule type" value="Genomic_DNA"/>
</dbReference>
<keyword evidence="5" id="KW-1185">Reference proteome</keyword>
<dbReference type="Proteomes" id="UP000198604">
    <property type="component" value="Unassembled WGS sequence"/>
</dbReference>
<feature type="transmembrane region" description="Helical" evidence="2">
    <location>
        <begin position="72"/>
        <end position="94"/>
    </location>
</feature>
<dbReference type="GO" id="GO:0006508">
    <property type="term" value="P:proteolysis"/>
    <property type="evidence" value="ECO:0007669"/>
    <property type="project" value="UniProtKB-KW"/>
</dbReference>
<accession>A0A0E4H4A9</accession>
<keyword evidence="2" id="KW-0472">Membrane</keyword>
<evidence type="ECO:0000256" key="1">
    <source>
        <dbReference type="ARBA" id="ARBA00009067"/>
    </source>
</evidence>
<dbReference type="AlphaFoldDB" id="A0A0E4H4A9"/>
<evidence type="ECO:0000256" key="2">
    <source>
        <dbReference type="SAM" id="Phobius"/>
    </source>
</evidence>
<dbReference type="OrthoDB" id="8607342at2"/>
<feature type="transmembrane region" description="Helical" evidence="2">
    <location>
        <begin position="106"/>
        <end position="124"/>
    </location>
</feature>
<dbReference type="GO" id="GO:0080120">
    <property type="term" value="P:CAAX-box protein maturation"/>
    <property type="evidence" value="ECO:0007669"/>
    <property type="project" value="UniProtKB-ARBA"/>
</dbReference>
<comment type="similarity">
    <text evidence="1">Belongs to the UPF0177 family.</text>
</comment>
<dbReference type="STRING" id="1608583.BN1356_00496"/>
<dbReference type="Pfam" id="PF02517">
    <property type="entry name" value="Rce1-like"/>
    <property type="match status" value="1"/>
</dbReference>
<proteinExistence type="inferred from homology"/>
<dbReference type="InterPro" id="IPR052710">
    <property type="entry name" value="CAAX_protease"/>
</dbReference>
<keyword evidence="2" id="KW-0812">Transmembrane</keyword>
<organism evidence="4 5">
    <name type="scientific">Streptococcus varani</name>
    <dbReference type="NCBI Taxonomy" id="1608583"/>
    <lineage>
        <taxon>Bacteria</taxon>
        <taxon>Bacillati</taxon>
        <taxon>Bacillota</taxon>
        <taxon>Bacilli</taxon>
        <taxon>Lactobacillales</taxon>
        <taxon>Streptococcaceae</taxon>
        <taxon>Streptococcus</taxon>
    </lineage>
</organism>
<reference evidence="5" key="1">
    <citation type="submission" date="2015-03" db="EMBL/GenBank/DDBJ databases">
        <authorList>
            <person name="Urmite Genomes"/>
        </authorList>
    </citation>
    <scope>NUCLEOTIDE SEQUENCE [LARGE SCALE GENOMIC DNA]</scope>
    <source>
        <strain evidence="5">FF10</strain>
    </source>
</reference>
<evidence type="ECO:0000313" key="4">
    <source>
        <dbReference type="EMBL" id="CQR24133.1"/>
    </source>
</evidence>
<name>A0A0E4H4A9_9STRE</name>
<evidence type="ECO:0000259" key="3">
    <source>
        <dbReference type="Pfam" id="PF02517"/>
    </source>
</evidence>
<dbReference type="RefSeq" id="WP_093649834.1">
    <property type="nucleotide sequence ID" value="NZ_CTEN01000001.1"/>
</dbReference>
<feature type="transmembrane region" description="Helical" evidence="2">
    <location>
        <begin position="21"/>
        <end position="39"/>
    </location>
</feature>
<gene>
    <name evidence="4" type="ORF">BN1356_00496</name>
</gene>
<keyword evidence="4" id="KW-0645">Protease</keyword>
<dbReference type="GO" id="GO:0004175">
    <property type="term" value="F:endopeptidase activity"/>
    <property type="evidence" value="ECO:0007669"/>
    <property type="project" value="UniProtKB-ARBA"/>
</dbReference>
<sequence length="246" mass="27891">MKQLFKKNTDWINDQHGFLPIWKVIVLYLVFAVVSMGMGKVGLKVTSWLHPELDQNSPAFFDFLDTEPLANMFVSLLGVAIVFGIFYLAGARFFGAEKEKRSYGKWILIGLGLLFLLQFTDYLLNNYGPQLGLSANQQAHNETIKKADFWRLIITMGILPSLEEELVVRGLIQRYGFAKWPIVGIAVQAIIFGSMHYTTNPIHSLLYILNGALFGFIYYKSGRLEVPMLVHLIGNVAVIAYFKFLT</sequence>
<dbReference type="PANTHER" id="PTHR36435">
    <property type="entry name" value="SLR1288 PROTEIN"/>
    <property type="match status" value="1"/>
</dbReference>